<keyword evidence="4" id="KW-0677">Repeat</keyword>
<feature type="domain" description="NACHT" evidence="7">
    <location>
        <begin position="220"/>
        <end position="352"/>
    </location>
</feature>
<dbReference type="SMART" id="SM00368">
    <property type="entry name" value="LRR_RI"/>
    <property type="match status" value="15"/>
</dbReference>
<dbReference type="Proteomes" id="UP000694621">
    <property type="component" value="Unplaced"/>
</dbReference>
<dbReference type="InterPro" id="IPR032675">
    <property type="entry name" value="LRR_dom_sf"/>
</dbReference>
<keyword evidence="5" id="KW-0547">Nucleotide-binding</keyword>
<dbReference type="AlphaFoldDB" id="A0A8B9HG59"/>
<reference evidence="8" key="1">
    <citation type="submission" date="2025-08" db="UniProtKB">
        <authorList>
            <consortium name="Ensembl"/>
        </authorList>
    </citation>
    <scope>IDENTIFICATION</scope>
</reference>
<evidence type="ECO:0000313" key="9">
    <source>
        <dbReference type="Proteomes" id="UP000694621"/>
    </source>
</evidence>
<dbReference type="OrthoDB" id="120976at2759"/>
<dbReference type="Pfam" id="PF14484">
    <property type="entry name" value="FISNA"/>
    <property type="match status" value="1"/>
</dbReference>
<dbReference type="InterPro" id="IPR001611">
    <property type="entry name" value="Leu-rich_rpt"/>
</dbReference>
<dbReference type="Pfam" id="PF13516">
    <property type="entry name" value="LRR_6"/>
    <property type="match status" value="11"/>
</dbReference>
<sequence>MDSSELIKNIVPELPSCKNARSLTVSTTSTMNHCGKRAHNFETLRLDRPTCLSVKSSNSILEPIAFKKTNISPTHRSPKRPRIISLEAECDSVRSESSLFELVTCTTTTDLSIYSGNHSIGSNSPSLLWDTEIELQHVHKRRLKEKFQCIYNDVSGQAQPKMLNDIYTELYITESDNGNVNKEHEVRQIEIISRTQTAIETPIKCNDIFNSFHTHSRSVRSVLTKGVAGIGKTVSVQKFVLDWAEGRANQDIEFVYPLAFRELNLMKGKPFSLVELLHHFKMKTPQERTFKNCKVLFVFDGLDECRFPLDFQNNRKVFDPTEEVSLDVLLTNLISGILFPAAFIWITSRPAAANLIPSQLIDLVTEVRGFNDLQKIEYLEKRISDQSLACKIITHIKTSRSLFIMCHIPVFCWLSATVLERMFGDSDGGEIPRTLTQMYTHFLLIQTKAKNVRYSERNEAKDEDMILKLGKLAFQQLEKGNLIFYEDDLRACGIDVKEAVVYSGVCSQIFREDCALTQSKVYCFVHLSIQEFLAAIYMFAMCKIHNWSALDQKSFSTSDSTQDALHELHKSTIDRALQSENGHLDLFLRFLLGLSLESNQTLLQSLLKDKEHSVQSFQSIQSTEATVDYIKKKIEENSSTEKSINLFYCLNELNELSLVRDIQHYLSSEGFSKLSLAQWSALVFMLMTSEEKLDVFDLKKYAKSDEGLLRLMLVVKASEIALLENCGLTERCCKALGSAVSSASSSLRELDLSSNSIGDTGLRLFTEGLGESECKLEKLRLSYCRITMQGCSILASRLIPKLPHLKELDLSENSLRQAGIQILATLLGNPECKLEILKLKDCRVTTNGVFALASALRSNPSHLRELDLHWNNPGDEGVEQLVAVMEDPVCKLEVLWLTYGLLTKKCCESLALAFRRCSSSLKAVDLSGNSILDEGVELLSDGLESPNCKLEILRLAFCGITEKGVSVLASALFAHPTTLRELDLSQNHIGDSGLKAVSQVVENVKCRIQTLRLTESGITEEGCAALASALTLNPIHLRELNLGNNNLTDAGIKTLSAVLKDRKSGILKLELDQCDLTKDCCDVLSSALCRKASGLKELNLGGNNLQDAGVKALCVGLENQHCKLEILRLFNCGVTVEGCTMLASALRSKHTVLRELDLRDNNLKDTDIRQLSAILENPDSKLEKINLY</sequence>
<dbReference type="SUPFAM" id="SSF52047">
    <property type="entry name" value="RNI-like"/>
    <property type="match status" value="2"/>
</dbReference>
<evidence type="ECO:0000256" key="1">
    <source>
        <dbReference type="ARBA" id="ARBA00004496"/>
    </source>
</evidence>
<dbReference type="SMART" id="SM00367">
    <property type="entry name" value="LRR_CC"/>
    <property type="match status" value="8"/>
</dbReference>
<dbReference type="Gene3D" id="3.40.50.300">
    <property type="entry name" value="P-loop containing nucleotide triphosphate hydrolases"/>
    <property type="match status" value="1"/>
</dbReference>
<dbReference type="InterPro" id="IPR027417">
    <property type="entry name" value="P-loop_NTPase"/>
</dbReference>
<evidence type="ECO:0000256" key="2">
    <source>
        <dbReference type="ARBA" id="ARBA00022490"/>
    </source>
</evidence>
<dbReference type="SMART" id="SM01288">
    <property type="entry name" value="FISNA"/>
    <property type="match status" value="1"/>
</dbReference>
<dbReference type="FunFam" id="3.40.50.300:FF:001524">
    <property type="entry name" value="Si:dkey-126g1.7"/>
    <property type="match status" value="1"/>
</dbReference>
<evidence type="ECO:0000256" key="5">
    <source>
        <dbReference type="ARBA" id="ARBA00022741"/>
    </source>
</evidence>
<proteinExistence type="predicted"/>
<dbReference type="InterPro" id="IPR029495">
    <property type="entry name" value="NACHT-assoc"/>
</dbReference>
<dbReference type="Pfam" id="PF17776">
    <property type="entry name" value="NLRC4_HD2"/>
    <property type="match status" value="1"/>
</dbReference>
<dbReference type="Ensembl" id="ENSAMXT00005013451.1">
    <property type="protein sequence ID" value="ENSAMXP00005012117.1"/>
    <property type="gene ID" value="ENSAMXG00005006582.1"/>
</dbReference>
<comment type="subcellular location">
    <subcellularLocation>
        <location evidence="1">Cytoplasm</location>
    </subcellularLocation>
</comment>
<dbReference type="Pfam" id="PF05729">
    <property type="entry name" value="NACHT"/>
    <property type="match status" value="1"/>
</dbReference>
<organism evidence="8 9">
    <name type="scientific">Astyanax mexicanus</name>
    <name type="common">Blind cave fish</name>
    <name type="synonym">Astyanax fasciatus mexicanus</name>
    <dbReference type="NCBI Taxonomy" id="7994"/>
    <lineage>
        <taxon>Eukaryota</taxon>
        <taxon>Metazoa</taxon>
        <taxon>Chordata</taxon>
        <taxon>Craniata</taxon>
        <taxon>Vertebrata</taxon>
        <taxon>Euteleostomi</taxon>
        <taxon>Actinopterygii</taxon>
        <taxon>Neopterygii</taxon>
        <taxon>Teleostei</taxon>
        <taxon>Ostariophysi</taxon>
        <taxon>Characiformes</taxon>
        <taxon>Characoidei</taxon>
        <taxon>Acestrorhamphidae</taxon>
        <taxon>Acestrorhamphinae</taxon>
        <taxon>Astyanax</taxon>
    </lineage>
</organism>
<dbReference type="InterPro" id="IPR041267">
    <property type="entry name" value="NLRP_HD2"/>
</dbReference>
<accession>A0A8B9HG59</accession>
<evidence type="ECO:0000259" key="7">
    <source>
        <dbReference type="PROSITE" id="PS50837"/>
    </source>
</evidence>
<dbReference type="PANTHER" id="PTHR24106">
    <property type="entry name" value="NACHT, LRR AND CARD DOMAINS-CONTAINING"/>
    <property type="match status" value="1"/>
</dbReference>
<dbReference type="InterPro" id="IPR051261">
    <property type="entry name" value="NLR"/>
</dbReference>
<dbReference type="Gene3D" id="3.80.10.10">
    <property type="entry name" value="Ribonuclease Inhibitor"/>
    <property type="match status" value="3"/>
</dbReference>
<dbReference type="InterPro" id="IPR041075">
    <property type="entry name" value="NOD1/2_WH"/>
</dbReference>
<dbReference type="GO" id="GO:0005737">
    <property type="term" value="C:cytoplasm"/>
    <property type="evidence" value="ECO:0007669"/>
    <property type="project" value="UniProtKB-SubCell"/>
</dbReference>
<keyword evidence="3" id="KW-0433">Leucine-rich repeat</keyword>
<dbReference type="PROSITE" id="PS50837">
    <property type="entry name" value="NACHT"/>
    <property type="match status" value="1"/>
</dbReference>
<keyword evidence="6" id="KW-0067">ATP-binding</keyword>
<dbReference type="Pfam" id="PF17779">
    <property type="entry name" value="WHD_NOD2"/>
    <property type="match status" value="1"/>
</dbReference>
<dbReference type="PROSITE" id="PS51450">
    <property type="entry name" value="LRR"/>
    <property type="match status" value="1"/>
</dbReference>
<evidence type="ECO:0000256" key="6">
    <source>
        <dbReference type="ARBA" id="ARBA00022840"/>
    </source>
</evidence>
<keyword evidence="2" id="KW-0963">Cytoplasm</keyword>
<dbReference type="InterPro" id="IPR007111">
    <property type="entry name" value="NACHT_NTPase"/>
</dbReference>
<dbReference type="GO" id="GO:0005524">
    <property type="term" value="F:ATP binding"/>
    <property type="evidence" value="ECO:0007669"/>
    <property type="project" value="UniProtKB-KW"/>
</dbReference>
<protein>
    <submittedName>
        <fullName evidence="8">NACHT, LRR and PYD domains-containing protein 12-like</fullName>
    </submittedName>
</protein>
<name>A0A8B9HG59_ASTMX</name>
<dbReference type="InterPro" id="IPR006553">
    <property type="entry name" value="Leu-rich_rpt_Cys-con_subtyp"/>
</dbReference>
<evidence type="ECO:0000256" key="4">
    <source>
        <dbReference type="ARBA" id="ARBA00022737"/>
    </source>
</evidence>
<gene>
    <name evidence="8" type="primary">nlrp12l</name>
</gene>
<evidence type="ECO:0000256" key="3">
    <source>
        <dbReference type="ARBA" id="ARBA00022614"/>
    </source>
</evidence>
<evidence type="ECO:0000313" key="8">
    <source>
        <dbReference type="Ensembl" id="ENSAMXP00005012117.1"/>
    </source>
</evidence>